<keyword evidence="3" id="KW-0597">Phosphoprotein</keyword>
<dbReference type="EMBL" id="NIHT01000004">
    <property type="protein sequence ID" value="PLT76909.1"/>
    <property type="molecule type" value="Genomic_DNA"/>
</dbReference>
<dbReference type="Proteomes" id="UP000235093">
    <property type="component" value="Unassembled WGS sequence"/>
</dbReference>
<dbReference type="GO" id="GO:0016020">
    <property type="term" value="C:membrane"/>
    <property type="evidence" value="ECO:0007669"/>
    <property type="project" value="InterPro"/>
</dbReference>
<comment type="catalytic activity">
    <reaction evidence="1">
        <text>ATP + protein L-histidine = ADP + protein N-phospho-L-histidine.</text>
        <dbReference type="EC" id="2.7.13.3"/>
    </reaction>
</comment>
<proteinExistence type="predicted"/>
<dbReference type="AlphaFoldDB" id="A0A2N5PP29"/>
<dbReference type="Pfam" id="PF07730">
    <property type="entry name" value="HisKA_3"/>
    <property type="match status" value="1"/>
</dbReference>
<dbReference type="InterPro" id="IPR011712">
    <property type="entry name" value="Sig_transdc_His_kin_sub3_dim/P"/>
</dbReference>
<dbReference type="InterPro" id="IPR050482">
    <property type="entry name" value="Sensor_HK_TwoCompSys"/>
</dbReference>
<dbReference type="PANTHER" id="PTHR24421:SF10">
    <property type="entry name" value="NITRATE_NITRITE SENSOR PROTEIN NARQ"/>
    <property type="match status" value="1"/>
</dbReference>
<evidence type="ECO:0000313" key="13">
    <source>
        <dbReference type="Proteomes" id="UP000235093"/>
    </source>
</evidence>
<protein>
    <recommendedName>
        <fullName evidence="2">histidine kinase</fullName>
        <ecNumber evidence="2">2.7.13.3</ecNumber>
    </recommendedName>
</protein>
<feature type="domain" description="Histidine kinase/HSP90-like ATPase" evidence="9">
    <location>
        <begin position="139"/>
        <end position="225"/>
    </location>
</feature>
<reference evidence="11" key="2">
    <citation type="submission" date="2022-11" db="EMBL/GenBank/DDBJ databases">
        <title>Temperate bacteriophages infecting mucin-degrading bacterium Ruminococcus gnavus from the human gut.</title>
        <authorList>
            <person name="Buttimer C."/>
        </authorList>
    </citation>
    <scope>NUCLEOTIDE SEQUENCE</scope>
    <source>
        <strain evidence="11">CCUG 52279</strain>
    </source>
</reference>
<reference evidence="12 13" key="1">
    <citation type="journal article" date="2017" name="Genome Med.">
        <title>A novel Ruminococcus gnavus clade enriched in inflammatory bowel disease patients.</title>
        <authorList>
            <person name="Hall A.B."/>
            <person name="Yassour M."/>
            <person name="Sauk J."/>
            <person name="Garner A."/>
            <person name="Jiang X."/>
            <person name="Arthur T."/>
            <person name="Lagoudas G.K."/>
            <person name="Vatanen T."/>
            <person name="Fornelos N."/>
            <person name="Wilson R."/>
            <person name="Bertha M."/>
            <person name="Cohen M."/>
            <person name="Garber J."/>
            <person name="Khalili H."/>
            <person name="Gevers D."/>
            <person name="Ananthakrishnan A.N."/>
            <person name="Kugathasan S."/>
            <person name="Lander E.S."/>
            <person name="Blainey P."/>
            <person name="Vlamakis H."/>
            <person name="Xavier R.J."/>
            <person name="Huttenhower C."/>
        </authorList>
    </citation>
    <scope>NUCLEOTIDE SEQUENCE [LARGE SCALE GENOMIC DNA]</scope>
    <source>
        <strain evidence="12 13">RJX1125</strain>
    </source>
</reference>
<keyword evidence="8" id="KW-0902">Two-component regulatory system</keyword>
<evidence type="ECO:0000259" key="10">
    <source>
        <dbReference type="Pfam" id="PF07730"/>
    </source>
</evidence>
<dbReference type="Proteomes" id="UP001076974">
    <property type="component" value="Unassembled WGS sequence"/>
</dbReference>
<dbReference type="SUPFAM" id="SSF55874">
    <property type="entry name" value="ATPase domain of HSP90 chaperone/DNA topoisomerase II/histidine kinase"/>
    <property type="match status" value="1"/>
</dbReference>
<dbReference type="Gene3D" id="3.30.565.10">
    <property type="entry name" value="Histidine kinase-like ATPase, C-terminal domain"/>
    <property type="match status" value="1"/>
</dbReference>
<keyword evidence="4" id="KW-0808">Transferase</keyword>
<organism evidence="12 13">
    <name type="scientific">Mediterraneibacter gnavus</name>
    <name type="common">Ruminococcus gnavus</name>
    <dbReference type="NCBI Taxonomy" id="33038"/>
    <lineage>
        <taxon>Bacteria</taxon>
        <taxon>Bacillati</taxon>
        <taxon>Bacillota</taxon>
        <taxon>Clostridia</taxon>
        <taxon>Lachnospirales</taxon>
        <taxon>Lachnospiraceae</taxon>
        <taxon>Mediterraneibacter</taxon>
    </lineage>
</organism>
<keyword evidence="5" id="KW-0547">Nucleotide-binding</keyword>
<dbReference type="EMBL" id="JAPRBD010000005">
    <property type="protein sequence ID" value="MCZ0689735.1"/>
    <property type="molecule type" value="Genomic_DNA"/>
</dbReference>
<keyword evidence="6 12" id="KW-0418">Kinase</keyword>
<dbReference type="InterPro" id="IPR003594">
    <property type="entry name" value="HATPase_dom"/>
</dbReference>
<comment type="caution">
    <text evidence="12">The sequence shown here is derived from an EMBL/GenBank/DDBJ whole genome shotgun (WGS) entry which is preliminary data.</text>
</comment>
<evidence type="ECO:0000256" key="1">
    <source>
        <dbReference type="ARBA" id="ARBA00000085"/>
    </source>
</evidence>
<evidence type="ECO:0000256" key="7">
    <source>
        <dbReference type="ARBA" id="ARBA00022840"/>
    </source>
</evidence>
<dbReference type="GO" id="GO:0046983">
    <property type="term" value="F:protein dimerization activity"/>
    <property type="evidence" value="ECO:0007669"/>
    <property type="project" value="InterPro"/>
</dbReference>
<accession>A0A2N5PP29</accession>
<evidence type="ECO:0000256" key="4">
    <source>
        <dbReference type="ARBA" id="ARBA00022679"/>
    </source>
</evidence>
<dbReference type="PANTHER" id="PTHR24421">
    <property type="entry name" value="NITRATE/NITRITE SENSOR PROTEIN NARX-RELATED"/>
    <property type="match status" value="1"/>
</dbReference>
<gene>
    <name evidence="12" type="ORF">CDL23_03815</name>
    <name evidence="11" type="ORF">OZZ16_07350</name>
</gene>
<dbReference type="GO" id="GO:0005524">
    <property type="term" value="F:ATP binding"/>
    <property type="evidence" value="ECO:0007669"/>
    <property type="project" value="UniProtKB-KW"/>
</dbReference>
<evidence type="ECO:0000256" key="2">
    <source>
        <dbReference type="ARBA" id="ARBA00012438"/>
    </source>
</evidence>
<evidence type="ECO:0000256" key="6">
    <source>
        <dbReference type="ARBA" id="ARBA00022777"/>
    </source>
</evidence>
<evidence type="ECO:0000256" key="3">
    <source>
        <dbReference type="ARBA" id="ARBA00022553"/>
    </source>
</evidence>
<name>A0A2N5PP29_MEDGN</name>
<dbReference type="RefSeq" id="WP_101883786.1">
    <property type="nucleotide sequence ID" value="NZ_JAAIRR010000002.1"/>
</dbReference>
<evidence type="ECO:0000256" key="8">
    <source>
        <dbReference type="ARBA" id="ARBA00023012"/>
    </source>
</evidence>
<dbReference type="Pfam" id="PF02518">
    <property type="entry name" value="HATPase_c"/>
    <property type="match status" value="1"/>
</dbReference>
<dbReference type="Gene3D" id="1.20.5.1930">
    <property type="match status" value="1"/>
</dbReference>
<feature type="domain" description="Signal transduction histidine kinase subgroup 3 dimerisation and phosphoacceptor" evidence="10">
    <location>
        <begin position="36"/>
        <end position="100"/>
    </location>
</feature>
<sequence>MKLRDDSTEKNLLLEEKNRMLAEKQDYEIYAATLKERNRIAREIHDNVGHLLSRSILITGAAKALNASDALSPVLDNLDHSLNQAMTSIRSSVHDLHDESLNLKEAAESLTSDFTFCPVTLHYDMGFEVPREIKYCFISIVKEALSNVARHSNATLVQITMREHPALYQLCIEDNGTLTESNLETLLPNRGIGLSNMNDRLKVLNGNLQITIQKGVCLFITIPKEQEY</sequence>
<dbReference type="InterPro" id="IPR036890">
    <property type="entry name" value="HATPase_C_sf"/>
</dbReference>
<dbReference type="GO" id="GO:0000155">
    <property type="term" value="F:phosphorelay sensor kinase activity"/>
    <property type="evidence" value="ECO:0007669"/>
    <property type="project" value="InterPro"/>
</dbReference>
<evidence type="ECO:0000313" key="11">
    <source>
        <dbReference type="EMBL" id="MCZ0689735.1"/>
    </source>
</evidence>
<dbReference type="EC" id="2.7.13.3" evidence="2"/>
<evidence type="ECO:0000313" key="12">
    <source>
        <dbReference type="EMBL" id="PLT76909.1"/>
    </source>
</evidence>
<evidence type="ECO:0000256" key="5">
    <source>
        <dbReference type="ARBA" id="ARBA00022741"/>
    </source>
</evidence>
<dbReference type="CDD" id="cd16917">
    <property type="entry name" value="HATPase_UhpB-NarQ-NarX-like"/>
    <property type="match status" value="1"/>
</dbReference>
<evidence type="ECO:0000259" key="9">
    <source>
        <dbReference type="Pfam" id="PF02518"/>
    </source>
</evidence>
<keyword evidence="7" id="KW-0067">ATP-binding</keyword>